<dbReference type="GO" id="GO:0046872">
    <property type="term" value="F:metal ion binding"/>
    <property type="evidence" value="ECO:0007669"/>
    <property type="project" value="UniProtKB-KW"/>
</dbReference>
<evidence type="ECO:0000256" key="3">
    <source>
        <dbReference type="ARBA" id="ARBA00023002"/>
    </source>
</evidence>
<keyword evidence="8" id="KW-1185">Reference proteome</keyword>
<dbReference type="FunFam" id="1.10.150.120:FF:000003">
    <property type="entry name" value="Carbon monoxide dehydrogenase, small subunit"/>
    <property type="match status" value="1"/>
</dbReference>
<accession>A0A081BF03</accession>
<dbReference type="AlphaFoldDB" id="A0A081BF03"/>
<dbReference type="SUPFAM" id="SSF54292">
    <property type="entry name" value="2Fe-2S ferredoxin-like"/>
    <property type="match status" value="1"/>
</dbReference>
<reference evidence="7 8" key="1">
    <citation type="submission" date="2014-07" db="EMBL/GenBank/DDBJ databases">
        <title>Tepidicaulis marinum gen. nov., sp. nov., a novel marine bacterium denitrifying nitrate to nitrous oxide strictly under microaerobic conditions.</title>
        <authorList>
            <person name="Takeuchi M."/>
            <person name="Yamagishi T."/>
            <person name="Kamagata Y."/>
            <person name="Oshima K."/>
            <person name="Hattori M."/>
            <person name="Katayama T."/>
            <person name="Hanada S."/>
            <person name="Tamaki H."/>
            <person name="Marumo K."/>
            <person name="Maeda H."/>
            <person name="Nedachi M."/>
            <person name="Iwasaki W."/>
            <person name="Suwa Y."/>
            <person name="Sakata S."/>
        </authorList>
    </citation>
    <scope>NUCLEOTIDE SEQUENCE [LARGE SCALE GENOMIC DNA]</scope>
    <source>
        <strain evidence="7 8">MA2</strain>
    </source>
</reference>
<dbReference type="Pfam" id="PF00111">
    <property type="entry name" value="Fer2"/>
    <property type="match status" value="1"/>
</dbReference>
<comment type="caution">
    <text evidence="7">The sequence shown here is derived from an EMBL/GenBank/DDBJ whole genome shotgun (WGS) entry which is preliminary data.</text>
</comment>
<gene>
    <name evidence="7" type="ORF">M2A_3120</name>
</gene>
<dbReference type="STRING" id="1333998.M2A_3120"/>
<dbReference type="EMBL" id="BBIO01000022">
    <property type="protein sequence ID" value="GAK46621.1"/>
    <property type="molecule type" value="Genomic_DNA"/>
</dbReference>
<dbReference type="InterPro" id="IPR012675">
    <property type="entry name" value="Beta-grasp_dom_sf"/>
</dbReference>
<dbReference type="PANTHER" id="PTHR44379:SF5">
    <property type="entry name" value="OXIDOREDUCTASE WITH IRON-SULFUR SUBUNIT"/>
    <property type="match status" value="1"/>
</dbReference>
<dbReference type="Pfam" id="PF01799">
    <property type="entry name" value="Fer2_2"/>
    <property type="match status" value="1"/>
</dbReference>
<dbReference type="InterPro" id="IPR001041">
    <property type="entry name" value="2Fe-2S_ferredoxin-type"/>
</dbReference>
<keyword evidence="5" id="KW-0411">Iron-sulfur</keyword>
<evidence type="ECO:0000313" key="7">
    <source>
        <dbReference type="EMBL" id="GAK46621.1"/>
    </source>
</evidence>
<dbReference type="eggNOG" id="COG2080">
    <property type="taxonomic scope" value="Bacteria"/>
</dbReference>
<dbReference type="GO" id="GO:0016491">
    <property type="term" value="F:oxidoreductase activity"/>
    <property type="evidence" value="ECO:0007669"/>
    <property type="project" value="UniProtKB-KW"/>
</dbReference>
<keyword evidence="2" id="KW-0479">Metal-binding</keyword>
<proteinExistence type="predicted"/>
<keyword evidence="3" id="KW-0560">Oxidoreductase</keyword>
<dbReference type="SUPFAM" id="SSF47741">
    <property type="entry name" value="CO dehydrogenase ISP C-domain like"/>
    <property type="match status" value="1"/>
</dbReference>
<keyword evidence="4" id="KW-0408">Iron</keyword>
<dbReference type="GO" id="GO:0051537">
    <property type="term" value="F:2 iron, 2 sulfur cluster binding"/>
    <property type="evidence" value="ECO:0007669"/>
    <property type="project" value="UniProtKB-KW"/>
</dbReference>
<dbReference type="InterPro" id="IPR051452">
    <property type="entry name" value="Diverse_Oxidoreductases"/>
</dbReference>
<dbReference type="CDD" id="cd00207">
    <property type="entry name" value="fer2"/>
    <property type="match status" value="1"/>
</dbReference>
<organism evidence="7 8">
    <name type="scientific">Tepidicaulis marinus</name>
    <dbReference type="NCBI Taxonomy" id="1333998"/>
    <lineage>
        <taxon>Bacteria</taxon>
        <taxon>Pseudomonadati</taxon>
        <taxon>Pseudomonadota</taxon>
        <taxon>Alphaproteobacteria</taxon>
        <taxon>Hyphomicrobiales</taxon>
        <taxon>Parvibaculaceae</taxon>
        <taxon>Tepidicaulis</taxon>
    </lineage>
</organism>
<sequence length="169" mass="17630">MKSELDIMLTVDGAEERTTVEPRMLLIQALREKLGVKGPHIGCESGRCGACTVLVNGEAVKSCMMLAAQADGAKITTAAGLAAEDGTLHPLQQAFHEHHALQCGYCTPGMLCAAMDLLKTNPKPNENDVRQALRGNLCRCTGYQHIVDAVLSAAGTLGSGASAVKGAAE</sequence>
<dbReference type="RefSeq" id="WP_369384826.1">
    <property type="nucleotide sequence ID" value="NZ_BBIO01000022.1"/>
</dbReference>
<dbReference type="Proteomes" id="UP000028702">
    <property type="component" value="Unassembled WGS sequence"/>
</dbReference>
<dbReference type="PROSITE" id="PS51085">
    <property type="entry name" value="2FE2S_FER_2"/>
    <property type="match status" value="1"/>
</dbReference>
<dbReference type="Gene3D" id="1.10.150.120">
    <property type="entry name" value="[2Fe-2S]-binding domain"/>
    <property type="match status" value="1"/>
</dbReference>
<evidence type="ECO:0000259" key="6">
    <source>
        <dbReference type="PROSITE" id="PS51085"/>
    </source>
</evidence>
<evidence type="ECO:0000256" key="2">
    <source>
        <dbReference type="ARBA" id="ARBA00022723"/>
    </source>
</evidence>
<evidence type="ECO:0000256" key="5">
    <source>
        <dbReference type="ARBA" id="ARBA00023014"/>
    </source>
</evidence>
<dbReference type="PANTHER" id="PTHR44379">
    <property type="entry name" value="OXIDOREDUCTASE WITH IRON-SULFUR SUBUNIT"/>
    <property type="match status" value="1"/>
</dbReference>
<dbReference type="InterPro" id="IPR036010">
    <property type="entry name" value="2Fe-2S_ferredoxin-like_sf"/>
</dbReference>
<evidence type="ECO:0000313" key="8">
    <source>
        <dbReference type="Proteomes" id="UP000028702"/>
    </source>
</evidence>
<dbReference type="FunFam" id="3.10.20.30:FF:000020">
    <property type="entry name" value="Xanthine dehydrogenase iron-sulfur subunit"/>
    <property type="match status" value="1"/>
</dbReference>
<name>A0A081BF03_9HYPH</name>
<dbReference type="PROSITE" id="PS00197">
    <property type="entry name" value="2FE2S_FER_1"/>
    <property type="match status" value="1"/>
</dbReference>
<protein>
    <submittedName>
        <fullName evidence="7">(2Fe-2S)-binding protein</fullName>
    </submittedName>
</protein>
<feature type="domain" description="2Fe-2S ferredoxin-type" evidence="6">
    <location>
        <begin position="5"/>
        <end position="81"/>
    </location>
</feature>
<dbReference type="InterPro" id="IPR006058">
    <property type="entry name" value="2Fe2S_fd_BS"/>
</dbReference>
<dbReference type="InterPro" id="IPR002888">
    <property type="entry name" value="2Fe-2S-bd"/>
</dbReference>
<dbReference type="InterPro" id="IPR036884">
    <property type="entry name" value="2Fe-2S-bd_dom_sf"/>
</dbReference>
<evidence type="ECO:0000256" key="4">
    <source>
        <dbReference type="ARBA" id="ARBA00023004"/>
    </source>
</evidence>
<keyword evidence="1" id="KW-0001">2Fe-2S</keyword>
<dbReference type="Gene3D" id="3.10.20.30">
    <property type="match status" value="1"/>
</dbReference>
<evidence type="ECO:0000256" key="1">
    <source>
        <dbReference type="ARBA" id="ARBA00022714"/>
    </source>
</evidence>